<accession>A0ABS3HUA0</accession>
<sequence>MKNYKKIVTFLSLSLMGLAINQTITSAAPVEGKTDGKIKFTEGDGPIDGPIELIKPGTEKELITIDKSMGNRTAGGLRLSFVPNFNFGQGEISVTDQVYYAKTIPYKLSDPASSQTEQYMPPFLQVINESGDDHQFSVYVWATTFKSSTHELIDSRIKLANLSGRNTMLDKGDKGTSNEGYGNIDAVAANYLSVPNLSSLPDKALTIPTKQSDATIVFSSANGEKTRGSASSIVFGKDYSPKKVYGKDDVMESVSLHVPATDKPKKADYVSTITWELEDTIR</sequence>
<dbReference type="Proteomes" id="UP000664857">
    <property type="component" value="Unassembled WGS sequence"/>
</dbReference>
<gene>
    <name evidence="3" type="ORF">DOK76_09620</name>
</gene>
<keyword evidence="4" id="KW-1185">Reference proteome</keyword>
<organism evidence="3 4">
    <name type="scientific">Candidatus Vagococcus giribetii</name>
    <dbReference type="NCBI Taxonomy" id="2230876"/>
    <lineage>
        <taxon>Bacteria</taxon>
        <taxon>Bacillati</taxon>
        <taxon>Bacillota</taxon>
        <taxon>Bacilli</taxon>
        <taxon>Lactobacillales</taxon>
        <taxon>Enterococcaceae</taxon>
        <taxon>Vagococcus</taxon>
    </lineage>
</organism>
<evidence type="ECO:0000256" key="1">
    <source>
        <dbReference type="SAM" id="SignalP"/>
    </source>
</evidence>
<feature type="domain" description="WxL" evidence="2">
    <location>
        <begin position="31"/>
        <end position="280"/>
    </location>
</feature>
<name>A0ABS3HUA0_9ENTE</name>
<dbReference type="Pfam" id="PF13731">
    <property type="entry name" value="WxL"/>
    <property type="match status" value="1"/>
</dbReference>
<evidence type="ECO:0000259" key="2">
    <source>
        <dbReference type="Pfam" id="PF13731"/>
    </source>
</evidence>
<keyword evidence="1" id="KW-0732">Signal</keyword>
<comment type="caution">
    <text evidence="3">The sequence shown here is derived from an EMBL/GenBank/DDBJ whole genome shotgun (WGS) entry which is preliminary data.</text>
</comment>
<evidence type="ECO:0000313" key="3">
    <source>
        <dbReference type="EMBL" id="MBO0477331.1"/>
    </source>
</evidence>
<protein>
    <submittedName>
        <fullName evidence="3">WxL domain-containing protein</fullName>
    </submittedName>
</protein>
<evidence type="ECO:0000313" key="4">
    <source>
        <dbReference type="Proteomes" id="UP000664857"/>
    </source>
</evidence>
<dbReference type="InterPro" id="IPR027994">
    <property type="entry name" value="WxL_dom"/>
</dbReference>
<feature type="signal peptide" evidence="1">
    <location>
        <begin position="1"/>
        <end position="21"/>
    </location>
</feature>
<dbReference type="RefSeq" id="WP_206967192.1">
    <property type="nucleotide sequence ID" value="NZ_JAFLVX010000024.1"/>
</dbReference>
<proteinExistence type="predicted"/>
<feature type="chain" id="PRO_5046188575" evidence="1">
    <location>
        <begin position="22"/>
        <end position="282"/>
    </location>
</feature>
<dbReference type="EMBL" id="JAFLVX010000024">
    <property type="protein sequence ID" value="MBO0477331.1"/>
    <property type="molecule type" value="Genomic_DNA"/>
</dbReference>
<reference evidence="3 4" key="1">
    <citation type="submission" date="2021-03" db="EMBL/GenBank/DDBJ databases">
        <title>Enterococcal diversity collection.</title>
        <authorList>
            <person name="Gilmore M.S."/>
            <person name="Schwartzman J."/>
            <person name="Van Tyne D."/>
            <person name="Martin M."/>
            <person name="Earl A.M."/>
            <person name="Manson A.L."/>
            <person name="Straub T."/>
            <person name="Salamzade R."/>
            <person name="Saavedra J."/>
            <person name="Lebreton F."/>
            <person name="Prichula J."/>
            <person name="Schaufler K."/>
            <person name="Gaca A."/>
            <person name="Sgardioli B."/>
            <person name="Wagenaar J."/>
            <person name="Strong T."/>
        </authorList>
    </citation>
    <scope>NUCLEOTIDE SEQUENCE [LARGE SCALE GENOMIC DNA]</scope>
    <source>
        <strain evidence="3 4">DIV0080</strain>
    </source>
</reference>